<proteinExistence type="predicted"/>
<dbReference type="EMBL" id="JAMWBK010000006">
    <property type="protein sequence ID" value="KAJ8904387.1"/>
    <property type="molecule type" value="Genomic_DNA"/>
</dbReference>
<gene>
    <name evidence="1" type="ORF">NDN08_000906</name>
</gene>
<dbReference type="Proteomes" id="UP001157974">
    <property type="component" value="Unassembled WGS sequence"/>
</dbReference>
<keyword evidence="2" id="KW-1185">Reference proteome</keyword>
<name>A0AAV8UTH2_9RHOD</name>
<evidence type="ECO:0000313" key="2">
    <source>
        <dbReference type="Proteomes" id="UP001157974"/>
    </source>
</evidence>
<organism evidence="1 2">
    <name type="scientific">Rhodosorus marinus</name>
    <dbReference type="NCBI Taxonomy" id="101924"/>
    <lineage>
        <taxon>Eukaryota</taxon>
        <taxon>Rhodophyta</taxon>
        <taxon>Stylonematophyceae</taxon>
        <taxon>Stylonematales</taxon>
        <taxon>Stylonemataceae</taxon>
        <taxon>Rhodosorus</taxon>
    </lineage>
</organism>
<comment type="caution">
    <text evidence="1">The sequence shown here is derived from an EMBL/GenBank/DDBJ whole genome shotgun (WGS) entry which is preliminary data.</text>
</comment>
<reference evidence="1 2" key="1">
    <citation type="journal article" date="2023" name="Nat. Commun.">
        <title>Origin of minicircular mitochondrial genomes in red algae.</title>
        <authorList>
            <person name="Lee Y."/>
            <person name="Cho C.H."/>
            <person name="Lee Y.M."/>
            <person name="Park S.I."/>
            <person name="Yang J.H."/>
            <person name="West J.A."/>
            <person name="Bhattacharya D."/>
            <person name="Yoon H.S."/>
        </authorList>
    </citation>
    <scope>NUCLEOTIDE SEQUENCE [LARGE SCALE GENOMIC DNA]</scope>
    <source>
        <strain evidence="1 2">CCMP1338</strain>
        <tissue evidence="1">Whole cell</tissue>
    </source>
</reference>
<dbReference type="AlphaFoldDB" id="A0AAV8UTH2"/>
<sequence>MASSLPNIVRLPSGRRKLVCTSVRSFWERLEGADRVAGVLVTKKNMSIAVSDSKRDVAASFGFLERVEVNKDKQILIDALEAAKKYEAGFRVGGLVVLDRHREAGEKIPDESNEMIAYVRELFDRRDFPHLKGMLFVSDRDVAVHTSKRTDDFARAVTRNAKNRFIETRSKVWDQSQPRLVYPTESYFENSSKLFSLSSRIALQTVLDSIKLDQHGINGQVEDENVHERQETAES</sequence>
<accession>A0AAV8UTH2</accession>
<evidence type="ECO:0000313" key="1">
    <source>
        <dbReference type="EMBL" id="KAJ8904387.1"/>
    </source>
</evidence>
<protein>
    <submittedName>
        <fullName evidence="1">Uncharacterized protein</fullName>
    </submittedName>
</protein>